<comment type="caution">
    <text evidence="11">The sequence shown here is derived from an EMBL/GenBank/DDBJ whole genome shotgun (WGS) entry which is preliminary data.</text>
</comment>
<evidence type="ECO:0000313" key="12">
    <source>
        <dbReference type="Proteomes" id="UP000610862"/>
    </source>
</evidence>
<evidence type="ECO:0000256" key="2">
    <source>
        <dbReference type="ARBA" id="ARBA00022723"/>
    </source>
</evidence>
<keyword evidence="8 10" id="KW-0464">Manganese</keyword>
<dbReference type="NCBIfam" id="TIGR03639">
    <property type="entry name" value="cas1_NMENI"/>
    <property type="match status" value="1"/>
</dbReference>
<dbReference type="Proteomes" id="UP000610862">
    <property type="component" value="Unassembled WGS sequence"/>
</dbReference>
<keyword evidence="5 10" id="KW-0460">Magnesium</keyword>
<protein>
    <recommendedName>
        <fullName evidence="10">CRISPR-associated endonuclease Cas1</fullName>
        <ecNumber evidence="10">3.1.-.-</ecNumber>
    </recommendedName>
</protein>
<dbReference type="GO" id="GO:0046872">
    <property type="term" value="F:metal ion binding"/>
    <property type="evidence" value="ECO:0007669"/>
    <property type="project" value="UniProtKB-UniRule"/>
</dbReference>
<feature type="binding site" evidence="10">
    <location>
        <position position="206"/>
    </location>
    <ligand>
        <name>Mn(2+)</name>
        <dbReference type="ChEBI" id="CHEBI:29035"/>
    </ligand>
</feature>
<dbReference type="GO" id="GO:0043571">
    <property type="term" value="P:maintenance of CRISPR repeat elements"/>
    <property type="evidence" value="ECO:0007669"/>
    <property type="project" value="UniProtKB-UniRule"/>
</dbReference>
<dbReference type="HAMAP" id="MF_01470">
    <property type="entry name" value="Cas1"/>
    <property type="match status" value="1"/>
</dbReference>
<comment type="subunit">
    <text evidence="9 10">Homodimer, forms a heterotetramer with a Cas2 homodimer.</text>
</comment>
<evidence type="ECO:0000256" key="1">
    <source>
        <dbReference type="ARBA" id="ARBA00022722"/>
    </source>
</evidence>
<dbReference type="InterPro" id="IPR050646">
    <property type="entry name" value="Cas1"/>
</dbReference>
<comment type="similarity">
    <text evidence="10">Belongs to the CRISPR-associated endonuclease Cas1 family.</text>
</comment>
<name>A0A926EBP5_9FIRM</name>
<keyword evidence="1 10" id="KW-0540">Nuclease</keyword>
<keyword evidence="12" id="KW-1185">Reference proteome</keyword>
<dbReference type="EMBL" id="JACRTA010000003">
    <property type="protein sequence ID" value="MBC8568842.1"/>
    <property type="molecule type" value="Genomic_DNA"/>
</dbReference>
<dbReference type="InterPro" id="IPR002729">
    <property type="entry name" value="CRISPR-assoc_Cas1"/>
</dbReference>
<reference evidence="11" key="1">
    <citation type="submission" date="2020-08" db="EMBL/GenBank/DDBJ databases">
        <title>Genome public.</title>
        <authorList>
            <person name="Liu C."/>
            <person name="Sun Q."/>
        </authorList>
    </citation>
    <scope>NUCLEOTIDE SEQUENCE</scope>
    <source>
        <strain evidence="11">NSJ-24</strain>
    </source>
</reference>
<evidence type="ECO:0000256" key="5">
    <source>
        <dbReference type="ARBA" id="ARBA00022842"/>
    </source>
</evidence>
<comment type="cofactor">
    <cofactor evidence="10">
        <name>Mg(2+)</name>
        <dbReference type="ChEBI" id="CHEBI:18420"/>
    </cofactor>
    <cofactor evidence="10">
        <name>Mn(2+)</name>
        <dbReference type="ChEBI" id="CHEBI:29035"/>
    </cofactor>
</comment>
<evidence type="ECO:0000256" key="3">
    <source>
        <dbReference type="ARBA" id="ARBA00022759"/>
    </source>
</evidence>
<dbReference type="Gene3D" id="3.100.10.20">
    <property type="entry name" value="CRISPR-associated endonuclease Cas1, N-terminal domain"/>
    <property type="match status" value="1"/>
</dbReference>
<evidence type="ECO:0000256" key="8">
    <source>
        <dbReference type="ARBA" id="ARBA00023211"/>
    </source>
</evidence>
<dbReference type="PANTHER" id="PTHR34353">
    <property type="entry name" value="CRISPR-ASSOCIATED ENDONUCLEASE CAS1 1"/>
    <property type="match status" value="1"/>
</dbReference>
<comment type="function">
    <text evidence="10">CRISPR (clustered regularly interspaced short palindromic repeat), is an adaptive immune system that provides protection against mobile genetic elements (viruses, transposable elements and conjugative plasmids). CRISPR clusters contain spacers, sequences complementary to antecedent mobile elements, and target invading nucleic acids. CRISPR clusters are transcribed and processed into CRISPR RNA (crRNA). Acts as a dsDNA endonuclease. Involved in the integration of spacer DNA into the CRISPR cassette.</text>
</comment>
<evidence type="ECO:0000256" key="6">
    <source>
        <dbReference type="ARBA" id="ARBA00023118"/>
    </source>
</evidence>
<keyword evidence="7 10" id="KW-0238">DNA-binding</keyword>
<keyword evidence="3 10" id="KW-0255">Endonuclease</keyword>
<evidence type="ECO:0000256" key="7">
    <source>
        <dbReference type="ARBA" id="ARBA00023125"/>
    </source>
</evidence>
<feature type="binding site" evidence="10">
    <location>
        <position position="221"/>
    </location>
    <ligand>
        <name>Mn(2+)</name>
        <dbReference type="ChEBI" id="CHEBI:29035"/>
    </ligand>
</feature>
<evidence type="ECO:0000256" key="9">
    <source>
        <dbReference type="ARBA" id="ARBA00038592"/>
    </source>
</evidence>
<evidence type="ECO:0000313" key="11">
    <source>
        <dbReference type="EMBL" id="MBC8568842.1"/>
    </source>
</evidence>
<proteinExistence type="inferred from homology"/>
<dbReference type="AlphaFoldDB" id="A0A926EBP5"/>
<dbReference type="GO" id="GO:0003677">
    <property type="term" value="F:DNA binding"/>
    <property type="evidence" value="ECO:0007669"/>
    <property type="project" value="UniProtKB-KW"/>
</dbReference>
<organism evidence="11 12">
    <name type="scientific">Lentihominibacter hominis</name>
    <dbReference type="NCBI Taxonomy" id="2763645"/>
    <lineage>
        <taxon>Bacteria</taxon>
        <taxon>Bacillati</taxon>
        <taxon>Bacillota</taxon>
        <taxon>Clostridia</taxon>
        <taxon>Peptostreptococcales</taxon>
        <taxon>Anaerovoracaceae</taxon>
        <taxon>Lentihominibacter</taxon>
    </lineage>
</organism>
<sequence>MSFRVVLIENQVDVKVNLDNLVFKKDGREIRIPVSDISTIVIDNLKINISVRTLCLLAQNNVGVVVCNQEHLPIGFYSSYDNHSRISKRIGYQINRSKAFYDELWEKIVKAKIENQGKVLELLGHEEHNVADVMSFSKEVQPGDPTNREAHAAKVYFSKMMGHSFSRGNDNILLNSGLDYGYTIIRSYIARLCVGYGLNSQLGIHHRSEYNRFNLVDDLIEPLRPVVDYYVCNLLDNEEFFTGEHRKSIINMLNHKIKYKEKNMYLCNMIEEYVSDVAKYIEGKDVVIKYPLVENYYGEQDEI</sequence>
<evidence type="ECO:0000256" key="10">
    <source>
        <dbReference type="HAMAP-Rule" id="MF_01470"/>
    </source>
</evidence>
<dbReference type="PANTHER" id="PTHR34353:SF2">
    <property type="entry name" value="CRISPR-ASSOCIATED ENDONUCLEASE CAS1 1"/>
    <property type="match status" value="1"/>
</dbReference>
<feature type="binding site" evidence="10">
    <location>
        <position position="149"/>
    </location>
    <ligand>
        <name>Mn(2+)</name>
        <dbReference type="ChEBI" id="CHEBI:29035"/>
    </ligand>
</feature>
<dbReference type="Gene3D" id="1.20.120.920">
    <property type="entry name" value="CRISPR-associated endonuclease Cas1, C-terminal domain"/>
    <property type="match status" value="1"/>
</dbReference>
<gene>
    <name evidence="10 11" type="primary">cas1</name>
    <name evidence="11" type="ORF">H8692_08735</name>
</gene>
<dbReference type="GO" id="GO:0051607">
    <property type="term" value="P:defense response to virus"/>
    <property type="evidence" value="ECO:0007669"/>
    <property type="project" value="UniProtKB-UniRule"/>
</dbReference>
<keyword evidence="4 10" id="KW-0378">Hydrolase</keyword>
<dbReference type="InterPro" id="IPR042211">
    <property type="entry name" value="CRISPR-assoc_Cas1_N"/>
</dbReference>
<dbReference type="GO" id="GO:0004520">
    <property type="term" value="F:DNA endonuclease activity"/>
    <property type="evidence" value="ECO:0007669"/>
    <property type="project" value="InterPro"/>
</dbReference>
<dbReference type="Pfam" id="PF01867">
    <property type="entry name" value="Cas_Cas1"/>
    <property type="match status" value="1"/>
</dbReference>
<keyword evidence="6 10" id="KW-0051">Antiviral defense</keyword>
<evidence type="ECO:0000256" key="4">
    <source>
        <dbReference type="ARBA" id="ARBA00022801"/>
    </source>
</evidence>
<accession>A0A926EBP5</accession>
<keyword evidence="2 10" id="KW-0479">Metal-binding</keyword>
<dbReference type="NCBIfam" id="TIGR00287">
    <property type="entry name" value="cas1"/>
    <property type="match status" value="1"/>
</dbReference>
<dbReference type="InterPro" id="IPR019855">
    <property type="entry name" value="CRISPR-assoc_Cas1_NMENI"/>
</dbReference>
<dbReference type="InterPro" id="IPR042206">
    <property type="entry name" value="CRISPR-assoc_Cas1_C"/>
</dbReference>
<dbReference type="EC" id="3.1.-.-" evidence="10"/>
<dbReference type="RefSeq" id="WP_187525497.1">
    <property type="nucleotide sequence ID" value="NZ_JACRTA010000003.1"/>
</dbReference>
<dbReference type="GO" id="GO:0016787">
    <property type="term" value="F:hydrolase activity"/>
    <property type="evidence" value="ECO:0007669"/>
    <property type="project" value="UniProtKB-KW"/>
</dbReference>